<dbReference type="InterPro" id="IPR011059">
    <property type="entry name" value="Metal-dep_hydrolase_composite"/>
</dbReference>
<organism evidence="1 2">
    <name type="scientific">Pararhizobium capsulatum DSM 1112</name>
    <dbReference type="NCBI Taxonomy" id="1121113"/>
    <lineage>
        <taxon>Bacteria</taxon>
        <taxon>Pseudomonadati</taxon>
        <taxon>Pseudomonadota</taxon>
        <taxon>Alphaproteobacteria</taxon>
        <taxon>Hyphomicrobiales</taxon>
        <taxon>Rhizobiaceae</taxon>
        <taxon>Rhizobium/Agrobacterium group</taxon>
        <taxon>Pararhizobium</taxon>
    </lineage>
</organism>
<protein>
    <submittedName>
        <fullName evidence="1">Dihydroorotase-like cyclic amidohydrolase</fullName>
    </submittedName>
</protein>
<accession>A0ABU0C000</accession>
<dbReference type="SUPFAM" id="SSF51338">
    <property type="entry name" value="Composite domain of metallo-dependent hydrolases"/>
    <property type="match status" value="1"/>
</dbReference>
<reference evidence="1 2" key="1">
    <citation type="submission" date="2023-07" db="EMBL/GenBank/DDBJ databases">
        <title>Genomic Encyclopedia of Type Strains, Phase IV (KMG-IV): sequencing the most valuable type-strain genomes for metagenomic binning, comparative biology and taxonomic classification.</title>
        <authorList>
            <person name="Goeker M."/>
        </authorList>
    </citation>
    <scope>NUCLEOTIDE SEQUENCE [LARGE SCALE GENOMIC DNA]</scope>
    <source>
        <strain evidence="1 2">DSM 1112</strain>
    </source>
</reference>
<dbReference type="EMBL" id="JAUSVF010000003">
    <property type="protein sequence ID" value="MDQ0323241.1"/>
    <property type="molecule type" value="Genomic_DNA"/>
</dbReference>
<dbReference type="PANTHER" id="PTHR11647:SF1">
    <property type="entry name" value="COLLAPSIN RESPONSE MEDIATOR PROTEIN"/>
    <property type="match status" value="1"/>
</dbReference>
<evidence type="ECO:0000313" key="2">
    <source>
        <dbReference type="Proteomes" id="UP001230207"/>
    </source>
</evidence>
<comment type="caution">
    <text evidence="1">The sequence shown here is derived from an EMBL/GenBank/DDBJ whole genome shotgun (WGS) entry which is preliminary data.</text>
</comment>
<dbReference type="InterPro" id="IPR050378">
    <property type="entry name" value="Metallo-dep_Hydrolases_sf"/>
</dbReference>
<keyword evidence="2" id="KW-1185">Reference proteome</keyword>
<proteinExistence type="predicted"/>
<dbReference type="Gene3D" id="2.30.40.10">
    <property type="entry name" value="Urease, subunit C, domain 1"/>
    <property type="match status" value="1"/>
</dbReference>
<evidence type="ECO:0000313" key="1">
    <source>
        <dbReference type="EMBL" id="MDQ0323241.1"/>
    </source>
</evidence>
<name>A0ABU0C000_9HYPH</name>
<dbReference type="PANTHER" id="PTHR11647">
    <property type="entry name" value="HYDRANTOINASE/DIHYDROPYRIMIDINASE FAMILY MEMBER"/>
    <property type="match status" value="1"/>
</dbReference>
<dbReference type="Gene3D" id="3.20.20.140">
    <property type="entry name" value="Metal-dependent hydrolases"/>
    <property type="match status" value="1"/>
</dbReference>
<dbReference type="Proteomes" id="UP001230207">
    <property type="component" value="Unassembled WGS sequence"/>
</dbReference>
<sequence>MRFDTIIKGGTVVTAADTFLADLGIRDDKIVALAQDLHDAGEIIDATGLLVMPGGIDSHVHLEQLGSPGIIMADTFETGTRSAAVGGNTTVLPFACSRRARHCARRSRTIPSVPKIIAMSMLHSI</sequence>
<gene>
    <name evidence="1" type="ORF">QO002_005447</name>
</gene>